<keyword evidence="3" id="KW-1185">Reference proteome</keyword>
<feature type="compositionally biased region" description="Low complexity" evidence="1">
    <location>
        <begin position="192"/>
        <end position="205"/>
    </location>
</feature>
<sequence length="393" mass="41710">MSQNGDDAEARDAMINPVQRRESSAARFLKHFRPDRNNPAYHSEGKGLRKRRNWASERQLTTNSDHPAPSGNDPATPAAAAASAVAQRPAANSNAPQRSHSFSEPDASGGPAGGASRTPFKENSGMRESFRWRFGSSKSSSSSSKSSSISSDHPPKGGDTGKSPAGNNSGAPPPLTRTKSEGLPSSGGKDNPSTTTTTAVSTSQQQPPPCTNLNNPPAAGNNWSQLHHLPGGHFNNKSPSKKCIHDSTTTVVDGRSSGVHIQQQQEHQAGSTSPSEPIYSNGQAQTTVGSSSSSSRVVNYYASTSSSSGGADADYVNYEMFASHQYSWSNHQKQLEPDLIRNLPYQQQQQQQSGSTVAAPVNGHSPAKQPGNAPFITANPSPHHRHSNRVHPR</sequence>
<evidence type="ECO:0000313" key="2">
    <source>
        <dbReference type="EMBL" id="EFX87357.1"/>
    </source>
</evidence>
<feature type="compositionally biased region" description="Polar residues" evidence="1">
    <location>
        <begin position="259"/>
        <end position="289"/>
    </location>
</feature>
<reference evidence="2 3" key="1">
    <citation type="journal article" date="2011" name="Science">
        <title>The ecoresponsive genome of Daphnia pulex.</title>
        <authorList>
            <person name="Colbourne J.K."/>
            <person name="Pfrender M.E."/>
            <person name="Gilbert D."/>
            <person name="Thomas W.K."/>
            <person name="Tucker A."/>
            <person name="Oakley T.H."/>
            <person name="Tokishita S."/>
            <person name="Aerts A."/>
            <person name="Arnold G.J."/>
            <person name="Basu M.K."/>
            <person name="Bauer D.J."/>
            <person name="Caceres C.E."/>
            <person name="Carmel L."/>
            <person name="Casola C."/>
            <person name="Choi J.H."/>
            <person name="Detter J.C."/>
            <person name="Dong Q."/>
            <person name="Dusheyko S."/>
            <person name="Eads B.D."/>
            <person name="Frohlich T."/>
            <person name="Geiler-Samerotte K.A."/>
            <person name="Gerlach D."/>
            <person name="Hatcher P."/>
            <person name="Jogdeo S."/>
            <person name="Krijgsveld J."/>
            <person name="Kriventseva E.V."/>
            <person name="Kultz D."/>
            <person name="Laforsch C."/>
            <person name="Lindquist E."/>
            <person name="Lopez J."/>
            <person name="Manak J.R."/>
            <person name="Muller J."/>
            <person name="Pangilinan J."/>
            <person name="Patwardhan R.P."/>
            <person name="Pitluck S."/>
            <person name="Pritham E.J."/>
            <person name="Rechtsteiner A."/>
            <person name="Rho M."/>
            <person name="Rogozin I.B."/>
            <person name="Sakarya O."/>
            <person name="Salamov A."/>
            <person name="Schaack S."/>
            <person name="Shapiro H."/>
            <person name="Shiga Y."/>
            <person name="Skalitzky C."/>
            <person name="Smith Z."/>
            <person name="Souvorov A."/>
            <person name="Sung W."/>
            <person name="Tang Z."/>
            <person name="Tsuchiya D."/>
            <person name="Tu H."/>
            <person name="Vos H."/>
            <person name="Wang M."/>
            <person name="Wolf Y.I."/>
            <person name="Yamagata H."/>
            <person name="Yamada T."/>
            <person name="Ye Y."/>
            <person name="Shaw J.R."/>
            <person name="Andrews J."/>
            <person name="Crease T.J."/>
            <person name="Tang H."/>
            <person name="Lucas S.M."/>
            <person name="Robertson H.M."/>
            <person name="Bork P."/>
            <person name="Koonin E.V."/>
            <person name="Zdobnov E.M."/>
            <person name="Grigoriev I.V."/>
            <person name="Lynch M."/>
            <person name="Boore J.L."/>
        </authorList>
    </citation>
    <scope>NUCLEOTIDE SEQUENCE [LARGE SCALE GENOMIC DNA]</scope>
</reference>
<organism evidence="2 3">
    <name type="scientific">Daphnia pulex</name>
    <name type="common">Water flea</name>
    <dbReference type="NCBI Taxonomy" id="6669"/>
    <lineage>
        <taxon>Eukaryota</taxon>
        <taxon>Metazoa</taxon>
        <taxon>Ecdysozoa</taxon>
        <taxon>Arthropoda</taxon>
        <taxon>Crustacea</taxon>
        <taxon>Branchiopoda</taxon>
        <taxon>Diplostraca</taxon>
        <taxon>Cladocera</taxon>
        <taxon>Anomopoda</taxon>
        <taxon>Daphniidae</taxon>
        <taxon>Daphnia</taxon>
    </lineage>
</organism>
<dbReference type="EMBL" id="GL732528">
    <property type="protein sequence ID" value="EFX87357.1"/>
    <property type="molecule type" value="Genomic_DNA"/>
</dbReference>
<feature type="compositionally biased region" description="Basic residues" evidence="1">
    <location>
        <begin position="382"/>
        <end position="393"/>
    </location>
</feature>
<proteinExistence type="predicted"/>
<evidence type="ECO:0000313" key="3">
    <source>
        <dbReference type="Proteomes" id="UP000000305"/>
    </source>
</evidence>
<feature type="compositionally biased region" description="Polar residues" evidence="1">
    <location>
        <begin position="92"/>
        <end position="102"/>
    </location>
</feature>
<accession>E9G0R4</accession>
<feature type="compositionally biased region" description="Polar residues" evidence="1">
    <location>
        <begin position="56"/>
        <end position="65"/>
    </location>
</feature>
<dbReference type="InParanoid" id="E9G0R4"/>
<dbReference type="AlphaFoldDB" id="E9G0R4"/>
<name>E9G0R4_DAPPU</name>
<dbReference type="OrthoDB" id="6378291at2759"/>
<feature type="compositionally biased region" description="Low complexity" evidence="1">
    <location>
        <begin position="74"/>
        <end position="91"/>
    </location>
</feature>
<dbReference type="KEGG" id="dpx:DAPPUDRAFT_97135"/>
<gene>
    <name evidence="2" type="ORF">DAPPUDRAFT_97135</name>
</gene>
<feature type="compositionally biased region" description="Low complexity" evidence="1">
    <location>
        <begin position="136"/>
        <end position="151"/>
    </location>
</feature>
<dbReference type="Proteomes" id="UP000000305">
    <property type="component" value="Unassembled WGS sequence"/>
</dbReference>
<protein>
    <submittedName>
        <fullName evidence="2">Uncharacterized protein</fullName>
    </submittedName>
</protein>
<feature type="region of interest" description="Disordered" evidence="1">
    <location>
        <begin position="1"/>
        <end position="297"/>
    </location>
</feature>
<feature type="compositionally biased region" description="Polar residues" evidence="1">
    <location>
        <begin position="211"/>
        <end position="225"/>
    </location>
</feature>
<dbReference type="HOGENOM" id="CLU_702600_0_0_1"/>
<evidence type="ECO:0000256" key="1">
    <source>
        <dbReference type="SAM" id="MobiDB-lite"/>
    </source>
</evidence>
<feature type="region of interest" description="Disordered" evidence="1">
    <location>
        <begin position="339"/>
        <end position="393"/>
    </location>
</feature>